<gene>
    <name evidence="2" type="ORF">AAE3_LOCUS12767</name>
</gene>
<keyword evidence="3" id="KW-1185">Reference proteome</keyword>
<feature type="compositionally biased region" description="Basic and acidic residues" evidence="1">
    <location>
        <begin position="10"/>
        <end position="38"/>
    </location>
</feature>
<feature type="compositionally biased region" description="Basic residues" evidence="1">
    <location>
        <begin position="67"/>
        <end position="78"/>
    </location>
</feature>
<comment type="caution">
    <text evidence="2">The sequence shown here is derived from an EMBL/GenBank/DDBJ whole genome shotgun (WGS) entry which is preliminary data.</text>
</comment>
<evidence type="ECO:0000256" key="1">
    <source>
        <dbReference type="SAM" id="MobiDB-lite"/>
    </source>
</evidence>
<protein>
    <submittedName>
        <fullName evidence="2">Uncharacterized protein</fullName>
    </submittedName>
</protein>
<sequence>MAGKTCSTAHHTDRMAGRAEHQPGHEDSDLGGGDEARGKAAYVPRGRSPRPIYCVLVDGVNVPARPRRYIPTRGRHRPMNHELRPGDRRGSQPNIVEGLHAFLRSTSAASALISCSTRQQTPATGIWVAIAGGYQREWFKLRLDVQGRAYTALCSPPYSSSSTLAASFVSAVDESADAGWLEGGSAKFEPSNTGATLLVNREEGAGVRRGDHEHKNVAAVGDGISKTLSRIRNSDSVQVAGKGEESANIRIIAGNSISSEFEGKCLATSHMPGHDAYSSLLLCFGVPGSSRLLKTDILGDDVRIVRIPGVWFNSFEQL</sequence>
<feature type="region of interest" description="Disordered" evidence="1">
    <location>
        <begin position="1"/>
        <end position="44"/>
    </location>
</feature>
<proteinExistence type="predicted"/>
<name>A0A8S0W4T2_CYCAE</name>
<evidence type="ECO:0000313" key="2">
    <source>
        <dbReference type="EMBL" id="CAA7270565.1"/>
    </source>
</evidence>
<reference evidence="2 3" key="1">
    <citation type="submission" date="2020-01" db="EMBL/GenBank/DDBJ databases">
        <authorList>
            <person name="Gupta K D."/>
        </authorList>
    </citation>
    <scope>NUCLEOTIDE SEQUENCE [LARGE SCALE GENOMIC DNA]</scope>
</reference>
<feature type="compositionally biased region" description="Basic and acidic residues" evidence="1">
    <location>
        <begin position="79"/>
        <end position="90"/>
    </location>
</feature>
<dbReference type="EMBL" id="CACVBS010000090">
    <property type="protein sequence ID" value="CAA7270565.1"/>
    <property type="molecule type" value="Genomic_DNA"/>
</dbReference>
<accession>A0A8S0W4T2</accession>
<feature type="region of interest" description="Disordered" evidence="1">
    <location>
        <begin position="67"/>
        <end position="93"/>
    </location>
</feature>
<organism evidence="2 3">
    <name type="scientific">Cyclocybe aegerita</name>
    <name type="common">Black poplar mushroom</name>
    <name type="synonym">Agrocybe aegerita</name>
    <dbReference type="NCBI Taxonomy" id="1973307"/>
    <lineage>
        <taxon>Eukaryota</taxon>
        <taxon>Fungi</taxon>
        <taxon>Dikarya</taxon>
        <taxon>Basidiomycota</taxon>
        <taxon>Agaricomycotina</taxon>
        <taxon>Agaricomycetes</taxon>
        <taxon>Agaricomycetidae</taxon>
        <taxon>Agaricales</taxon>
        <taxon>Agaricineae</taxon>
        <taxon>Bolbitiaceae</taxon>
        <taxon>Cyclocybe</taxon>
    </lineage>
</organism>
<dbReference type="Proteomes" id="UP000467700">
    <property type="component" value="Unassembled WGS sequence"/>
</dbReference>
<evidence type="ECO:0000313" key="3">
    <source>
        <dbReference type="Proteomes" id="UP000467700"/>
    </source>
</evidence>
<dbReference type="AlphaFoldDB" id="A0A8S0W4T2"/>